<name>A0AAX1UKI8_CERSP</name>
<organism evidence="1 2">
    <name type="scientific">Cereibacter sphaeroides</name>
    <name type="common">Rhodobacter sphaeroides</name>
    <dbReference type="NCBI Taxonomy" id="1063"/>
    <lineage>
        <taxon>Bacteria</taxon>
        <taxon>Pseudomonadati</taxon>
        <taxon>Pseudomonadota</taxon>
        <taxon>Alphaproteobacteria</taxon>
        <taxon>Rhodobacterales</taxon>
        <taxon>Paracoccaceae</taxon>
        <taxon>Cereibacter</taxon>
    </lineage>
</organism>
<dbReference type="AlphaFoldDB" id="A0AAX1UKI8"/>
<protein>
    <submittedName>
        <fullName evidence="1">Uncharacterized protein</fullName>
    </submittedName>
</protein>
<accession>A0AAX1UKI8</accession>
<dbReference type="EMBL" id="QWGP01000011">
    <property type="protein sequence ID" value="RHZ94712.1"/>
    <property type="molecule type" value="Genomic_DNA"/>
</dbReference>
<evidence type="ECO:0000313" key="2">
    <source>
        <dbReference type="Proteomes" id="UP000266305"/>
    </source>
</evidence>
<evidence type="ECO:0000313" key="1">
    <source>
        <dbReference type="EMBL" id="RHZ94712.1"/>
    </source>
</evidence>
<dbReference type="Proteomes" id="UP000266305">
    <property type="component" value="Unassembled WGS sequence"/>
</dbReference>
<gene>
    <name evidence="1" type="ORF">D1114_11630</name>
</gene>
<proteinExistence type="predicted"/>
<comment type="caution">
    <text evidence="1">The sequence shown here is derived from an EMBL/GenBank/DDBJ whole genome shotgun (WGS) entry which is preliminary data.</text>
</comment>
<reference evidence="1 2" key="1">
    <citation type="submission" date="2018-08" db="EMBL/GenBank/DDBJ databases">
        <title>Draft genome sequence of Rhodobacter sphaeroides FY.</title>
        <authorList>
            <person name="Rayyan A."/>
            <person name="Meyer T.E."/>
            <person name="Kyndt J.A."/>
        </authorList>
    </citation>
    <scope>NUCLEOTIDE SEQUENCE [LARGE SCALE GENOMIC DNA]</scope>
    <source>
        <strain evidence="1 2">FY</strain>
    </source>
</reference>
<sequence length="88" mass="9196">MLYGSGRGLHWAAPWVAAPPPAVGSESLFSGGDERQESRTIRINLAGRGLSGLAAVGKQRRPGPVAMPDGGARVSGTARGLKERAFLW</sequence>